<feature type="compositionally biased region" description="Acidic residues" evidence="1">
    <location>
        <begin position="79"/>
        <end position="93"/>
    </location>
</feature>
<comment type="caution">
    <text evidence="2">The sequence shown here is derived from an EMBL/GenBank/DDBJ whole genome shotgun (WGS) entry which is preliminary data.</text>
</comment>
<feature type="region of interest" description="Disordered" evidence="1">
    <location>
        <begin position="259"/>
        <end position="286"/>
    </location>
</feature>
<feature type="region of interest" description="Disordered" evidence="1">
    <location>
        <begin position="1"/>
        <end position="162"/>
    </location>
</feature>
<sequence length="372" mass="41336">MPRESAEKRVRFAEGSRRSSVPEFSAGAGPHSSGDEYDSDINAELEADITSSRRQRRRVNIDGYGSDASDQDEVRDLSDVSDDQESEPDEEARDDMFADDAGSSEQHEEKKRKRFLDLDDIEGQEMSSASRTEENGSFKGKEPEREASGSDDESGRGRIRIEAFNMKDDFEEGKFDASGNFVWNKQDPQAYQDDWLHDVSQSAITQARESKAKRDSESLHTPGDGRWESNDDIVVEIINVLRPRETVLTALARIGGPKQKSKSKWVNKKAKQKGPNTDDSGKDAKRKRAIEHLTVLADQAMARGMADIYEDTYEQFVRQMRIAGRIPDDWIVGTPIQSSSAIAVGASPPSGTSADVDAELLGDLDELDSSHQ</sequence>
<feature type="compositionally biased region" description="Acidic residues" evidence="1">
    <location>
        <begin position="35"/>
        <end position="47"/>
    </location>
</feature>
<reference evidence="2" key="1">
    <citation type="submission" date="2022-07" db="EMBL/GenBank/DDBJ databases">
        <title>Phylogenomic reconstructions and comparative analyses of Kickxellomycotina fungi.</title>
        <authorList>
            <person name="Reynolds N.K."/>
            <person name="Stajich J.E."/>
            <person name="Barry K."/>
            <person name="Grigoriev I.V."/>
            <person name="Crous P."/>
            <person name="Smith M.E."/>
        </authorList>
    </citation>
    <scope>NUCLEOTIDE SEQUENCE</scope>
    <source>
        <strain evidence="2">CBS 109367</strain>
    </source>
</reference>
<evidence type="ECO:0008006" key="4">
    <source>
        <dbReference type="Google" id="ProtNLM"/>
    </source>
</evidence>
<dbReference type="InterPro" id="IPR039905">
    <property type="entry name" value="CD2BP2/Lin1"/>
</dbReference>
<dbReference type="GO" id="GO:0005682">
    <property type="term" value="C:U5 snRNP"/>
    <property type="evidence" value="ECO:0007669"/>
    <property type="project" value="InterPro"/>
</dbReference>
<organism evidence="2 3">
    <name type="scientific">Coemansia spiralis</name>
    <dbReference type="NCBI Taxonomy" id="417178"/>
    <lineage>
        <taxon>Eukaryota</taxon>
        <taxon>Fungi</taxon>
        <taxon>Fungi incertae sedis</taxon>
        <taxon>Zoopagomycota</taxon>
        <taxon>Kickxellomycotina</taxon>
        <taxon>Kickxellomycetes</taxon>
        <taxon>Kickxellales</taxon>
        <taxon>Kickxellaceae</taxon>
        <taxon>Coemansia</taxon>
    </lineage>
</organism>
<accession>A0A9W8GRX5</accession>
<keyword evidence="3" id="KW-1185">Reference proteome</keyword>
<proteinExistence type="predicted"/>
<feature type="compositionally biased region" description="Basic residues" evidence="1">
    <location>
        <begin position="259"/>
        <end position="272"/>
    </location>
</feature>
<feature type="compositionally biased region" description="Basic and acidic residues" evidence="1">
    <location>
        <begin position="208"/>
        <end position="226"/>
    </location>
</feature>
<evidence type="ECO:0000256" key="1">
    <source>
        <dbReference type="SAM" id="MobiDB-lite"/>
    </source>
</evidence>
<gene>
    <name evidence="2" type="ORF">IWW39_000416</name>
</gene>
<feature type="compositionally biased region" description="Basic and acidic residues" evidence="1">
    <location>
        <begin position="1"/>
        <end position="17"/>
    </location>
</feature>
<dbReference type="PANTHER" id="PTHR13138">
    <property type="entry name" value="PROTEIN LIN1"/>
    <property type="match status" value="1"/>
</dbReference>
<dbReference type="OrthoDB" id="331341at2759"/>
<dbReference type="AlphaFoldDB" id="A0A9W8GRX5"/>
<dbReference type="PANTHER" id="PTHR13138:SF3">
    <property type="entry name" value="CD2 ANTIGEN CYTOPLASMIC TAIL-BINDING PROTEIN 2"/>
    <property type="match status" value="1"/>
</dbReference>
<feature type="region of interest" description="Disordered" evidence="1">
    <location>
        <begin position="194"/>
        <end position="226"/>
    </location>
</feature>
<evidence type="ECO:0000313" key="3">
    <source>
        <dbReference type="Proteomes" id="UP001151516"/>
    </source>
</evidence>
<protein>
    <recommendedName>
        <fullName evidence="4">GYF domain-containing protein</fullName>
    </recommendedName>
</protein>
<feature type="compositionally biased region" description="Acidic residues" evidence="1">
    <location>
        <begin position="356"/>
        <end position="372"/>
    </location>
</feature>
<feature type="compositionally biased region" description="Basic and acidic residues" evidence="1">
    <location>
        <begin position="131"/>
        <end position="162"/>
    </location>
</feature>
<dbReference type="EMBL" id="JANBTX010000006">
    <property type="protein sequence ID" value="KAJ2690907.1"/>
    <property type="molecule type" value="Genomic_DNA"/>
</dbReference>
<feature type="region of interest" description="Disordered" evidence="1">
    <location>
        <begin position="341"/>
        <end position="372"/>
    </location>
</feature>
<dbReference type="Proteomes" id="UP001151516">
    <property type="component" value="Unassembled WGS sequence"/>
</dbReference>
<name>A0A9W8GRX5_9FUNG</name>
<evidence type="ECO:0000313" key="2">
    <source>
        <dbReference type="EMBL" id="KAJ2690907.1"/>
    </source>
</evidence>